<gene>
    <name evidence="1" type="ORF">Vadar_014491</name>
</gene>
<dbReference type="Proteomes" id="UP000828048">
    <property type="component" value="Chromosome 6"/>
</dbReference>
<evidence type="ECO:0000313" key="1">
    <source>
        <dbReference type="EMBL" id="KAH7837492.1"/>
    </source>
</evidence>
<reference evidence="1 2" key="1">
    <citation type="journal article" date="2021" name="Hortic Res">
        <title>High-quality reference genome and annotation aids understanding of berry development for evergreen blueberry (Vaccinium darrowii).</title>
        <authorList>
            <person name="Yu J."/>
            <person name="Hulse-Kemp A.M."/>
            <person name="Babiker E."/>
            <person name="Staton M."/>
        </authorList>
    </citation>
    <scope>NUCLEOTIDE SEQUENCE [LARGE SCALE GENOMIC DNA]</scope>
    <source>
        <strain evidence="2">cv. NJ 8807/NJ 8810</strain>
        <tissue evidence="1">Young leaf</tissue>
    </source>
</reference>
<accession>A0ACB7X9J2</accession>
<organism evidence="1 2">
    <name type="scientific">Vaccinium darrowii</name>
    <dbReference type="NCBI Taxonomy" id="229202"/>
    <lineage>
        <taxon>Eukaryota</taxon>
        <taxon>Viridiplantae</taxon>
        <taxon>Streptophyta</taxon>
        <taxon>Embryophyta</taxon>
        <taxon>Tracheophyta</taxon>
        <taxon>Spermatophyta</taxon>
        <taxon>Magnoliopsida</taxon>
        <taxon>eudicotyledons</taxon>
        <taxon>Gunneridae</taxon>
        <taxon>Pentapetalae</taxon>
        <taxon>asterids</taxon>
        <taxon>Ericales</taxon>
        <taxon>Ericaceae</taxon>
        <taxon>Vaccinioideae</taxon>
        <taxon>Vaccinieae</taxon>
        <taxon>Vaccinium</taxon>
    </lineage>
</organism>
<protein>
    <submittedName>
        <fullName evidence="1">Uncharacterized protein</fullName>
    </submittedName>
</protein>
<sequence length="304" mass="33070">MPHVELIRGFISICFRKFLSQLRHRGIGSSSAVRSMNSYTSGILTSLRESALLPGLLQQCSIRKIFTIFLPLHPRIIHFNQANGAVCRSLVCVAIRRGNETLALGSGTIIRPDGIVAASASPLSLLKIKELKVNVMVMGTEKIYEDVLLDADFCSNIALLKMLSPQQHDVPKFGHLDYLFQGLKVVAAGCDRHCGDLRYAEAGYSLGAFRSVANKVEKAVSHARTSGQIIKAKLDGIAPFIGGPLLDPLAGVYGVIHKEVCGRIEATLMGDIFEYLDRFEKHGEHPTSVSCGFGAIPKEESPVL</sequence>
<evidence type="ECO:0000313" key="2">
    <source>
        <dbReference type="Proteomes" id="UP000828048"/>
    </source>
</evidence>
<name>A0ACB7X9J2_9ERIC</name>
<comment type="caution">
    <text evidence="1">The sequence shown here is derived from an EMBL/GenBank/DDBJ whole genome shotgun (WGS) entry which is preliminary data.</text>
</comment>
<dbReference type="EMBL" id="CM037156">
    <property type="protein sequence ID" value="KAH7837492.1"/>
    <property type="molecule type" value="Genomic_DNA"/>
</dbReference>
<keyword evidence="2" id="KW-1185">Reference proteome</keyword>
<proteinExistence type="predicted"/>